<evidence type="ECO:0000259" key="2">
    <source>
        <dbReference type="SMART" id="SM00642"/>
    </source>
</evidence>
<dbReference type="CDD" id="cd02860">
    <property type="entry name" value="E_set_Pullulanase"/>
    <property type="match status" value="1"/>
</dbReference>
<dbReference type="InterPro" id="IPR004193">
    <property type="entry name" value="Glyco_hydro_13_N"/>
</dbReference>
<dbReference type="Gene3D" id="2.60.40.10">
    <property type="entry name" value="Immunoglobulins"/>
    <property type="match status" value="1"/>
</dbReference>
<dbReference type="KEGG" id="mequ:KFV11_04365"/>
<protein>
    <submittedName>
        <fullName evidence="4">Type I pullulanase</fullName>
        <ecNumber evidence="4">3.2.1.41</ecNumber>
    </submittedName>
</protein>
<dbReference type="AlphaFoldDB" id="A0A9Q9BN44"/>
<dbReference type="PANTHER" id="PTHR43002">
    <property type="entry name" value="GLYCOGEN DEBRANCHING ENZYME"/>
    <property type="match status" value="1"/>
</dbReference>
<organism evidence="4 6">
    <name type="scientific">Macrococcus equipercicus</name>
    <dbReference type="NCBI Taxonomy" id="69967"/>
    <lineage>
        <taxon>Bacteria</taxon>
        <taxon>Bacillati</taxon>
        <taxon>Bacillota</taxon>
        <taxon>Bacilli</taxon>
        <taxon>Bacillales</taxon>
        <taxon>Staphylococcaceae</taxon>
        <taxon>Macrococcus</taxon>
    </lineage>
</organism>
<dbReference type="Pfam" id="PF00128">
    <property type="entry name" value="Alpha-amylase"/>
    <property type="match status" value="1"/>
</dbReference>
<sequence length="686" mass="78392">MTYVGYIDHFTEINLPYHSVDQPDQYFHDAVISCEGITLPVKYSCQHENVFTFTTAQSIALNASWWLEFQQEKYPLHIGQIVRTAAFDEKFQQPGTAYGAIYHPEATTFTLWSPVAASADVIIGERVYPMTYEDGNWTVTLHGDFHLAEYLFGVVTNHEYSRMVDPYAKGLALNAVSGVVVNPEVEPDGFSSHTVPAIKQEESIIYEVHVRDFSMHPNSGIPEHQRGKFSAMIEAGTTTADGFSTGLDYIAALGVTHVELLPINDFARVDDVKFTANYNWGYDPVHFQTPDGSFSEAPGQPEQRLLELKQLIMTYHGHGMGIIFDVVFNHVFDRLTSSFEKLVPGYYFRYFDDLSISNGTGVGNDFASERVMARKFIIDSLLYYADYYKVDGFRFDLMGAIDVETMKTVDEALHERHPNIMLLGEGWNLNTALADEQKTVPANGHLVPHIHFFNDFFRDTLKGNNFDIEDTGYMNGFGKYNDRMYNLFTGKYDDMHVQQTINYSEVHDNHTLYDRIYYSVDRPDEDKLLLHQMTTIFTLLSQGVPFIHAGQEFFRTKYGHGNTYNLGDYMNRLNWSRRQRYDKEIAVFKKAVALKKDFTVFRMTDYQDITSKIISFACPPPVFGARLLDTSCEFIVMFNPTPESYTIELPHAGVFDMVLSTTQSSATQSYCYALEPFESVILKHVY</sequence>
<evidence type="ECO:0000313" key="6">
    <source>
        <dbReference type="Proteomes" id="UP001057381"/>
    </source>
</evidence>
<dbReference type="GO" id="GO:0005975">
    <property type="term" value="P:carbohydrate metabolic process"/>
    <property type="evidence" value="ECO:0007669"/>
    <property type="project" value="InterPro"/>
</dbReference>
<dbReference type="GO" id="GO:0051060">
    <property type="term" value="F:pullulanase activity"/>
    <property type="evidence" value="ECO:0007669"/>
    <property type="project" value="UniProtKB-EC"/>
</dbReference>
<evidence type="ECO:0000256" key="1">
    <source>
        <dbReference type="ARBA" id="ARBA00008061"/>
    </source>
</evidence>
<comment type="similarity">
    <text evidence="1">Belongs to the glycosyl hydrolase 13 family.</text>
</comment>
<keyword evidence="4" id="KW-0378">Hydrolase</keyword>
<dbReference type="SUPFAM" id="SSF51445">
    <property type="entry name" value="(Trans)glycosidases"/>
    <property type="match status" value="1"/>
</dbReference>
<feature type="domain" description="Glycosyl hydrolase family 13 catalytic" evidence="2">
    <location>
        <begin position="237"/>
        <end position="595"/>
    </location>
</feature>
<dbReference type="CDD" id="cd11341">
    <property type="entry name" value="AmyAc_Pullulanase_LD-like"/>
    <property type="match status" value="1"/>
</dbReference>
<dbReference type="Proteomes" id="UP001057381">
    <property type="component" value="Chromosome"/>
</dbReference>
<evidence type="ECO:0000313" key="4">
    <source>
        <dbReference type="EMBL" id="UTH14598.1"/>
    </source>
</evidence>
<dbReference type="SMART" id="SM00642">
    <property type="entry name" value="Aamy"/>
    <property type="match status" value="1"/>
</dbReference>
<dbReference type="EC" id="3.2.1.41" evidence="4"/>
<dbReference type="InterPro" id="IPR011840">
    <property type="entry name" value="PulA_typeI"/>
</dbReference>
<evidence type="ECO:0000313" key="3">
    <source>
        <dbReference type="EMBL" id="KAA1042732.1"/>
    </source>
</evidence>
<dbReference type="EMBL" id="CP073809">
    <property type="protein sequence ID" value="UTH14598.1"/>
    <property type="molecule type" value="Genomic_DNA"/>
</dbReference>
<reference evidence="4" key="2">
    <citation type="submission" date="2021-04" db="EMBL/GenBank/DDBJ databases">
        <title>Complete Genome Sequences of Macrococcus spp. from dog and cattle.</title>
        <authorList>
            <person name="Schwendener S."/>
            <person name="Perreten V."/>
        </authorList>
    </citation>
    <scope>NUCLEOTIDE SEQUENCE</scope>
    <source>
        <strain evidence="4">Epi0143-OL</strain>
    </source>
</reference>
<dbReference type="RefSeq" id="WP_149458283.1">
    <property type="nucleotide sequence ID" value="NZ_CP073809.1"/>
</dbReference>
<dbReference type="InterPro" id="IPR017853">
    <property type="entry name" value="GH"/>
</dbReference>
<keyword evidence="4" id="KW-0326">Glycosidase</keyword>
<gene>
    <name evidence="4" type="primary">pulA</name>
    <name evidence="3" type="ORF">ERX35_002305</name>
    <name evidence="4" type="ORF">KFV11_04365</name>
</gene>
<dbReference type="InterPro" id="IPR014756">
    <property type="entry name" value="Ig_E-set"/>
</dbReference>
<dbReference type="NCBIfam" id="TIGR02104">
    <property type="entry name" value="pulA_typeI"/>
    <property type="match status" value="1"/>
</dbReference>
<dbReference type="Pfam" id="PF02922">
    <property type="entry name" value="CBM_48"/>
    <property type="match status" value="1"/>
</dbReference>
<dbReference type="Proteomes" id="UP000295735">
    <property type="component" value="Unassembled WGS sequence"/>
</dbReference>
<proteinExistence type="inferred from homology"/>
<keyword evidence="5" id="KW-1185">Reference proteome</keyword>
<dbReference type="OrthoDB" id="9761875at2"/>
<dbReference type="InterPro" id="IPR006047">
    <property type="entry name" value="GH13_cat_dom"/>
</dbReference>
<dbReference type="SUPFAM" id="SSF81296">
    <property type="entry name" value="E set domains"/>
    <property type="match status" value="1"/>
</dbReference>
<dbReference type="Gene3D" id="2.60.40.2320">
    <property type="match status" value="1"/>
</dbReference>
<dbReference type="EMBL" id="SCWC02000001">
    <property type="protein sequence ID" value="KAA1042732.1"/>
    <property type="molecule type" value="Genomic_DNA"/>
</dbReference>
<dbReference type="Gene3D" id="3.20.20.80">
    <property type="entry name" value="Glycosidases"/>
    <property type="match status" value="1"/>
</dbReference>
<name>A0A9Q9BN44_9STAP</name>
<accession>A0A9Q9BN44</accession>
<reference evidence="3 5" key="1">
    <citation type="submission" date="2019-09" db="EMBL/GenBank/DDBJ databases">
        <authorList>
            <person name="Mazhar S."/>
            <person name="Altermann E."/>
            <person name="Hill C."/>
            <person name="Mcauliffe O."/>
        </authorList>
    </citation>
    <scope>NUCLEOTIDE SEQUENCE [LARGE SCALE GENOMIC DNA]</scope>
    <source>
        <strain evidence="3 5">ATCC 51831</strain>
    </source>
</reference>
<dbReference type="InterPro" id="IPR013783">
    <property type="entry name" value="Ig-like_fold"/>
</dbReference>
<evidence type="ECO:0000313" key="5">
    <source>
        <dbReference type="Proteomes" id="UP000295735"/>
    </source>
</evidence>